<dbReference type="SUPFAM" id="SSF103088">
    <property type="entry name" value="OmpA-like"/>
    <property type="match status" value="1"/>
</dbReference>
<keyword evidence="7" id="KW-1185">Reference proteome</keyword>
<accession>A0A150XTY7</accession>
<evidence type="ECO:0000313" key="6">
    <source>
        <dbReference type="EMBL" id="KYG82146.1"/>
    </source>
</evidence>
<dbReference type="PROSITE" id="PS51123">
    <property type="entry name" value="OMPA_2"/>
    <property type="match status" value="1"/>
</dbReference>
<dbReference type="InterPro" id="IPR006665">
    <property type="entry name" value="OmpA-like"/>
</dbReference>
<dbReference type="Pfam" id="PF00691">
    <property type="entry name" value="OmpA"/>
    <property type="match status" value="1"/>
</dbReference>
<dbReference type="CDD" id="cd07185">
    <property type="entry name" value="OmpA_C-like"/>
    <property type="match status" value="1"/>
</dbReference>
<proteinExistence type="predicted"/>
<evidence type="ECO:0000256" key="4">
    <source>
        <dbReference type="PROSITE-ProRule" id="PRU00473"/>
    </source>
</evidence>
<reference evidence="6" key="1">
    <citation type="submission" date="2016-01" db="EMBL/GenBank/DDBJ databases">
        <title>Genome sequencing of Roseivirga ehrenbergii KMM 6017.</title>
        <authorList>
            <person name="Selvaratnam C."/>
            <person name="Thevarajoo S."/>
            <person name="Goh K.M."/>
            <person name="Ee R."/>
            <person name="Chan K.-G."/>
            <person name="Chong C.S."/>
        </authorList>
    </citation>
    <scope>NUCLEOTIDE SEQUENCE [LARGE SCALE GENOMIC DNA]</scope>
    <source>
        <strain evidence="6">KMM 6017</strain>
    </source>
</reference>
<dbReference type="InterPro" id="IPR036737">
    <property type="entry name" value="OmpA-like_sf"/>
</dbReference>
<evidence type="ECO:0000313" key="7">
    <source>
        <dbReference type="Proteomes" id="UP000075583"/>
    </source>
</evidence>
<dbReference type="Gene3D" id="3.30.1330.60">
    <property type="entry name" value="OmpA-like domain"/>
    <property type="match status" value="1"/>
</dbReference>
<feature type="domain" description="OmpA-like" evidence="5">
    <location>
        <begin position="378"/>
        <end position="493"/>
    </location>
</feature>
<dbReference type="InterPro" id="IPR050330">
    <property type="entry name" value="Bact_OuterMem_StrucFunc"/>
</dbReference>
<dbReference type="AlphaFoldDB" id="A0A150XTY7"/>
<protein>
    <recommendedName>
        <fullName evidence="5">OmpA-like domain-containing protein</fullName>
    </recommendedName>
</protein>
<dbReference type="NCBIfam" id="TIGR03519">
    <property type="entry name" value="T9SS_PorP_fam"/>
    <property type="match status" value="1"/>
</dbReference>
<organism evidence="6 7">
    <name type="scientific">Roseivirga ehrenbergii (strain DSM 102268 / JCM 13514 / KCTC 12282 / NCIMB 14502 / KMM 6017)</name>
    <dbReference type="NCBI Taxonomy" id="279360"/>
    <lineage>
        <taxon>Bacteria</taxon>
        <taxon>Pseudomonadati</taxon>
        <taxon>Bacteroidota</taxon>
        <taxon>Cytophagia</taxon>
        <taxon>Cytophagales</taxon>
        <taxon>Roseivirgaceae</taxon>
        <taxon>Roseivirga</taxon>
    </lineage>
</organism>
<dbReference type="Pfam" id="PF11751">
    <property type="entry name" value="PorP_SprF"/>
    <property type="match status" value="1"/>
</dbReference>
<dbReference type="GO" id="GO:0009279">
    <property type="term" value="C:cell outer membrane"/>
    <property type="evidence" value="ECO:0007669"/>
    <property type="project" value="UniProtKB-SubCell"/>
</dbReference>
<dbReference type="PANTHER" id="PTHR30329">
    <property type="entry name" value="STATOR ELEMENT OF FLAGELLAR MOTOR COMPLEX"/>
    <property type="match status" value="1"/>
</dbReference>
<dbReference type="PANTHER" id="PTHR30329:SF21">
    <property type="entry name" value="LIPOPROTEIN YIAD-RELATED"/>
    <property type="match status" value="1"/>
</dbReference>
<evidence type="ECO:0000256" key="3">
    <source>
        <dbReference type="ARBA" id="ARBA00023237"/>
    </source>
</evidence>
<dbReference type="InterPro" id="IPR006664">
    <property type="entry name" value="OMP_bac"/>
</dbReference>
<sequence>MRMNRRSLVILSLLSIFMIESAYSQQFNFSLLSYAEQRLNPAYAATDNYWAADALHRSQQTAPDFSINSTSFSFKYPHLMPNRQNVQGGFGLNVMNDQSGSTNTFEVQEVGLSYALQFKSDIGETLSFGVSGFHHKQGFTFSNFLTNTQYIPDRGFDSSINNGETLQELSDTYFRINTGMLYQYMNKNGQLISRLGFSIFDVNRPESSFFNTGSKVPPTYMGELFFSIYQTPKLNVTPNFLWVHHTKRNRLNIGLASEYQVANDTKIGLGLKYLLGRDLISSIELQKGNLSIGMDYDLSVNAKNSANTGAFEFGLRLKGLVREREKRKKQSPKKISQPLRAAPEKRYNLQPITLPSYVPMAQLPIGQVVAKNTKPTKTGTAQVEQSYSFNYSLNQYALKERIKEELRPILNSLMADEIKFVTIEGHTDNTGSAELNNRLSLSRAQTIADYLIENGVSEKRIQVRGYGEEIPISNNNTPLGRAMNRRVVISIYR</sequence>
<dbReference type="Proteomes" id="UP000075583">
    <property type="component" value="Unassembled WGS sequence"/>
</dbReference>
<evidence type="ECO:0000256" key="2">
    <source>
        <dbReference type="ARBA" id="ARBA00023136"/>
    </source>
</evidence>
<dbReference type="OrthoDB" id="977390at2"/>
<dbReference type="InterPro" id="IPR019861">
    <property type="entry name" value="PorP/SprF_Bacteroidetes"/>
</dbReference>
<dbReference type="STRING" id="279360.MB14_01750"/>
<comment type="subcellular location">
    <subcellularLocation>
        <location evidence="1">Cell outer membrane</location>
    </subcellularLocation>
</comment>
<evidence type="ECO:0000259" key="5">
    <source>
        <dbReference type="PROSITE" id="PS51123"/>
    </source>
</evidence>
<gene>
    <name evidence="6" type="ORF">MB14_01750</name>
</gene>
<name>A0A150XTY7_ROSEK</name>
<comment type="caution">
    <text evidence="6">The sequence shown here is derived from an EMBL/GenBank/DDBJ whole genome shotgun (WGS) entry which is preliminary data.</text>
</comment>
<dbReference type="EMBL" id="LQZQ01000001">
    <property type="protein sequence ID" value="KYG82146.1"/>
    <property type="molecule type" value="Genomic_DNA"/>
</dbReference>
<dbReference type="PRINTS" id="PR01021">
    <property type="entry name" value="OMPADOMAIN"/>
</dbReference>
<evidence type="ECO:0000256" key="1">
    <source>
        <dbReference type="ARBA" id="ARBA00004442"/>
    </source>
</evidence>
<keyword evidence="3" id="KW-0998">Cell outer membrane</keyword>
<keyword evidence="2 4" id="KW-0472">Membrane</keyword>